<dbReference type="PANTHER" id="PTHR42899:SF1">
    <property type="entry name" value="SPERMATOGENESIS-ASSOCIATED PROTEIN 20"/>
    <property type="match status" value="1"/>
</dbReference>
<dbReference type="InterPro" id="IPR024705">
    <property type="entry name" value="Ssp411"/>
</dbReference>
<dbReference type="Pfam" id="PF03190">
    <property type="entry name" value="Thioredox_DsbH"/>
    <property type="match status" value="1"/>
</dbReference>
<comment type="caution">
    <text evidence="2">The sequence shown here is derived from an EMBL/GenBank/DDBJ whole genome shotgun (WGS) entry which is preliminary data.</text>
</comment>
<evidence type="ECO:0000259" key="1">
    <source>
        <dbReference type="Pfam" id="PF03190"/>
    </source>
</evidence>
<protein>
    <submittedName>
        <fullName evidence="2">Uncharacterized protein DUF255</fullName>
    </submittedName>
</protein>
<proteinExistence type="predicted"/>
<dbReference type="Gene3D" id="3.40.30.10">
    <property type="entry name" value="Glutaredoxin"/>
    <property type="match status" value="1"/>
</dbReference>
<feature type="domain" description="Spermatogenesis-associated protein 20-like TRX" evidence="1">
    <location>
        <begin position="8"/>
        <end position="47"/>
    </location>
</feature>
<accession>A0A369BUP1</accession>
<dbReference type="InterPro" id="IPR004879">
    <property type="entry name" value="Ssp411-like_TRX"/>
</dbReference>
<dbReference type="AlphaFoldDB" id="A0A369BUP1"/>
<dbReference type="Proteomes" id="UP000253090">
    <property type="component" value="Unassembled WGS sequence"/>
</dbReference>
<organism evidence="2 3">
    <name type="scientific">Fontibacillus phaseoli</name>
    <dbReference type="NCBI Taxonomy" id="1416533"/>
    <lineage>
        <taxon>Bacteria</taxon>
        <taxon>Bacillati</taxon>
        <taxon>Bacillota</taxon>
        <taxon>Bacilli</taxon>
        <taxon>Bacillales</taxon>
        <taxon>Paenibacillaceae</taxon>
        <taxon>Fontibacillus</taxon>
    </lineage>
</organism>
<evidence type="ECO:0000313" key="3">
    <source>
        <dbReference type="Proteomes" id="UP000253090"/>
    </source>
</evidence>
<keyword evidence="3" id="KW-1185">Reference proteome</keyword>
<reference evidence="2 3" key="1">
    <citation type="submission" date="2018-07" db="EMBL/GenBank/DDBJ databases">
        <title>Genomic Encyclopedia of Type Strains, Phase III (KMG-III): the genomes of soil and plant-associated and newly described type strains.</title>
        <authorList>
            <person name="Whitman W."/>
        </authorList>
    </citation>
    <scope>NUCLEOTIDE SEQUENCE [LARGE SCALE GENOMIC DNA]</scope>
    <source>
        <strain evidence="2 3">CECT 8333</strain>
    </source>
</reference>
<sequence>MTNHKEPNRRINEKSSYLLQHGHNPVDWYPWGEDAFTKVQAENKPKFYPSVIRLVIDGMFA</sequence>
<gene>
    <name evidence="2" type="ORF">DFP94_101921</name>
</gene>
<dbReference type="EMBL" id="QPJW01000001">
    <property type="protein sequence ID" value="RCX23324.1"/>
    <property type="molecule type" value="Genomic_DNA"/>
</dbReference>
<dbReference type="PANTHER" id="PTHR42899">
    <property type="entry name" value="SPERMATOGENESIS-ASSOCIATED PROTEIN 20"/>
    <property type="match status" value="1"/>
</dbReference>
<name>A0A369BUP1_9BACL</name>
<evidence type="ECO:0000313" key="2">
    <source>
        <dbReference type="EMBL" id="RCX23324.1"/>
    </source>
</evidence>